<keyword evidence="3" id="KW-1185">Reference proteome</keyword>
<evidence type="ECO:0000256" key="1">
    <source>
        <dbReference type="SAM" id="SignalP"/>
    </source>
</evidence>
<proteinExistence type="predicted"/>
<sequence length="83" mass="8355">MKSDFKKMVAAVAVSAGVLMLGGVAQATDAVTPFVGSQALSLGEPVGAPVTDGTHATQASTNRDAATLQVACFGSVCNNGWDW</sequence>
<evidence type="ECO:0000313" key="2">
    <source>
        <dbReference type="EMBL" id="WZW55370.1"/>
    </source>
</evidence>
<feature type="signal peptide" evidence="1">
    <location>
        <begin position="1"/>
        <end position="27"/>
    </location>
</feature>
<keyword evidence="1" id="KW-0732">Signal</keyword>
<dbReference type="RefSeq" id="WP_342309273.1">
    <property type="nucleotide sequence ID" value="NZ_CP150849.1"/>
</dbReference>
<accession>A0ABZ3BLV0</accession>
<organism evidence="2 3">
    <name type="scientific">Burkholderia pyrrocinia</name>
    <name type="common">Pseudomonas pyrrocinia</name>
    <dbReference type="NCBI Taxonomy" id="60550"/>
    <lineage>
        <taxon>Bacteria</taxon>
        <taxon>Pseudomonadati</taxon>
        <taxon>Pseudomonadota</taxon>
        <taxon>Betaproteobacteria</taxon>
        <taxon>Burkholderiales</taxon>
        <taxon>Burkholderiaceae</taxon>
        <taxon>Burkholderia</taxon>
        <taxon>Burkholderia cepacia complex</taxon>
    </lineage>
</organism>
<dbReference type="Proteomes" id="UP001484179">
    <property type="component" value="Chromosome 1"/>
</dbReference>
<reference evidence="2 3" key="1">
    <citation type="submission" date="2024-04" db="EMBL/GenBank/DDBJ databases">
        <title>Biological Control Activity of Plant Growth Promoting Rhizobacteria Burkholderia pyrrocinia BX1 against Tobacco black shank Introduction Tobacco black shank (TBS) caused by the oomycete Phytophthora. nicotianae (P. nicotianae) has become a destructive soil.</title>
        <authorList>
            <person name="Liu X."/>
            <person name="Shu C."/>
        </authorList>
    </citation>
    <scope>NUCLEOTIDE SEQUENCE [LARGE SCALE GENOMIC DNA]</scope>
    <source>
        <strain evidence="2 3">BX1</strain>
    </source>
</reference>
<evidence type="ECO:0008006" key="4">
    <source>
        <dbReference type="Google" id="ProtNLM"/>
    </source>
</evidence>
<feature type="chain" id="PRO_5046921643" description="Secreted protein" evidence="1">
    <location>
        <begin position="28"/>
        <end position="83"/>
    </location>
</feature>
<dbReference type="EMBL" id="CP150849">
    <property type="protein sequence ID" value="WZW55370.1"/>
    <property type="molecule type" value="Genomic_DNA"/>
</dbReference>
<protein>
    <recommendedName>
        <fullName evidence="4">Secreted protein</fullName>
    </recommendedName>
</protein>
<evidence type="ECO:0000313" key="3">
    <source>
        <dbReference type="Proteomes" id="UP001484179"/>
    </source>
</evidence>
<gene>
    <name evidence="2" type="ORF">WN985_06810</name>
</gene>
<name>A0ABZ3BLV0_BURPY</name>